<comment type="subcellular location">
    <subcellularLocation>
        <location evidence="1">Cytoplasm</location>
        <location evidence="1">Cytoskeleton</location>
        <location evidence="1">Cilium basal body</location>
    </subcellularLocation>
</comment>
<name>A0A0L7L4V8_OPEBR</name>
<sequence length="115" mass="12809">MREGELTKFLISFSGQIEYVTFPSGVFDEFLYFQYDFVWGPDWEPVSGLSSGTSQMARAGNDPEKVFFNMPRGLAAGLRAGSAAPHHGRPRDHLVLNPATGVHVAWRVASVDHWQ</sequence>
<reference evidence="6 7" key="1">
    <citation type="journal article" date="2015" name="Genome Biol. Evol.">
        <title>The genome of winter moth (Operophtera brumata) provides a genomic perspective on sexual dimorphism and phenology.</title>
        <authorList>
            <person name="Derks M.F."/>
            <person name="Smit S."/>
            <person name="Salis L."/>
            <person name="Schijlen E."/>
            <person name="Bossers A."/>
            <person name="Mateman C."/>
            <person name="Pijl A.S."/>
            <person name="de Ridder D."/>
            <person name="Groenen M.A."/>
            <person name="Visser M.E."/>
            <person name="Megens H.J."/>
        </authorList>
    </citation>
    <scope>NUCLEOTIDE SEQUENCE [LARGE SCALE GENOMIC DNA]</scope>
    <source>
        <strain evidence="6">WM2013NL</strain>
        <tissue evidence="6">Head and thorax</tissue>
    </source>
</reference>
<evidence type="ECO:0000256" key="4">
    <source>
        <dbReference type="ARBA" id="ARBA00023212"/>
    </source>
</evidence>
<keyword evidence="5" id="KW-0966">Cell projection</keyword>
<gene>
    <name evidence="6" type="ORF">OBRU01_15158</name>
</gene>
<dbReference type="EMBL" id="JTDY01002895">
    <property type="protein sequence ID" value="KOB70528.1"/>
    <property type="molecule type" value="Genomic_DNA"/>
</dbReference>
<evidence type="ECO:0000313" key="6">
    <source>
        <dbReference type="EMBL" id="KOB70528.1"/>
    </source>
</evidence>
<dbReference type="Proteomes" id="UP000037510">
    <property type="component" value="Unassembled WGS sequence"/>
</dbReference>
<dbReference type="AlphaFoldDB" id="A0A0L7L4V8"/>
<proteinExistence type="predicted"/>
<dbReference type="Pfam" id="PF07162">
    <property type="entry name" value="B9-C2"/>
    <property type="match status" value="1"/>
</dbReference>
<evidence type="ECO:0000313" key="7">
    <source>
        <dbReference type="Proteomes" id="UP000037510"/>
    </source>
</evidence>
<keyword evidence="4" id="KW-0206">Cytoskeleton</keyword>
<dbReference type="GO" id="GO:0030030">
    <property type="term" value="P:cell projection organization"/>
    <property type="evidence" value="ECO:0007669"/>
    <property type="project" value="UniProtKB-KW"/>
</dbReference>
<protein>
    <submittedName>
        <fullName evidence="6">B9 domain-containing protein 1-like protein</fullName>
    </submittedName>
</protein>
<dbReference type="InterPro" id="IPR010796">
    <property type="entry name" value="C2_B9-type_dom"/>
</dbReference>
<feature type="non-terminal residue" evidence="6">
    <location>
        <position position="115"/>
    </location>
</feature>
<evidence type="ECO:0000256" key="5">
    <source>
        <dbReference type="ARBA" id="ARBA00023273"/>
    </source>
</evidence>
<evidence type="ECO:0000256" key="1">
    <source>
        <dbReference type="ARBA" id="ARBA00004120"/>
    </source>
</evidence>
<evidence type="ECO:0000256" key="2">
    <source>
        <dbReference type="ARBA" id="ARBA00022490"/>
    </source>
</evidence>
<organism evidence="6 7">
    <name type="scientific">Operophtera brumata</name>
    <name type="common">Winter moth</name>
    <name type="synonym">Phalaena brumata</name>
    <dbReference type="NCBI Taxonomy" id="104452"/>
    <lineage>
        <taxon>Eukaryota</taxon>
        <taxon>Metazoa</taxon>
        <taxon>Ecdysozoa</taxon>
        <taxon>Arthropoda</taxon>
        <taxon>Hexapoda</taxon>
        <taxon>Insecta</taxon>
        <taxon>Pterygota</taxon>
        <taxon>Neoptera</taxon>
        <taxon>Endopterygota</taxon>
        <taxon>Lepidoptera</taxon>
        <taxon>Glossata</taxon>
        <taxon>Ditrysia</taxon>
        <taxon>Geometroidea</taxon>
        <taxon>Geometridae</taxon>
        <taxon>Larentiinae</taxon>
        <taxon>Operophtera</taxon>
    </lineage>
</organism>
<accession>A0A0L7L4V8</accession>
<dbReference type="GO" id="GO:0005929">
    <property type="term" value="C:cilium"/>
    <property type="evidence" value="ECO:0007669"/>
    <property type="project" value="UniProtKB-ARBA"/>
</dbReference>
<keyword evidence="3" id="KW-0970">Cilium biogenesis/degradation</keyword>
<keyword evidence="7" id="KW-1185">Reference proteome</keyword>
<dbReference type="STRING" id="104452.A0A0L7L4V8"/>
<comment type="caution">
    <text evidence="6">The sequence shown here is derived from an EMBL/GenBank/DDBJ whole genome shotgun (WGS) entry which is preliminary data.</text>
</comment>
<evidence type="ECO:0000256" key="3">
    <source>
        <dbReference type="ARBA" id="ARBA00022794"/>
    </source>
</evidence>
<keyword evidence="2" id="KW-0963">Cytoplasm</keyword>